<evidence type="ECO:0000313" key="3">
    <source>
        <dbReference type="Proteomes" id="UP000001917"/>
    </source>
</evidence>
<dbReference type="Proteomes" id="UP000001917">
    <property type="component" value="Plasmid pAACI02"/>
</dbReference>
<feature type="transmembrane region" description="Helical" evidence="1">
    <location>
        <begin position="79"/>
        <end position="100"/>
    </location>
</feature>
<reference evidence="2 3" key="2">
    <citation type="journal article" date="2010" name="Stand. Genomic Sci.">
        <title>Complete genome sequence of Alicyclobacillus acidocaldarius type strain (104-IA).</title>
        <authorList>
            <person name="Mavromatis K."/>
            <person name="Sikorski J."/>
            <person name="Lapidus A."/>
            <person name="Glavina Del Rio T."/>
            <person name="Copeland A."/>
            <person name="Tice H."/>
            <person name="Cheng J.F."/>
            <person name="Lucas S."/>
            <person name="Chen F."/>
            <person name="Nolan M."/>
            <person name="Bruce D."/>
            <person name="Goodwin L."/>
            <person name="Pitluck S."/>
            <person name="Ivanova N."/>
            <person name="Ovchinnikova G."/>
            <person name="Pati A."/>
            <person name="Chen A."/>
            <person name="Palaniappan K."/>
            <person name="Land M."/>
            <person name="Hauser L."/>
            <person name="Chang Y.J."/>
            <person name="Jeffries C.D."/>
            <person name="Chain P."/>
            <person name="Meincke L."/>
            <person name="Sims D."/>
            <person name="Chertkov O."/>
            <person name="Han C."/>
            <person name="Brettin T."/>
            <person name="Detter J.C."/>
            <person name="Wahrenburg C."/>
            <person name="Rohde M."/>
            <person name="Pukall R."/>
            <person name="Goker M."/>
            <person name="Bristow J."/>
            <person name="Eisen J.A."/>
            <person name="Markowitz V."/>
            <person name="Hugenholtz P."/>
            <person name="Klenk H.P."/>
            <person name="Kyrpides N.C."/>
        </authorList>
    </citation>
    <scope>NUCLEOTIDE SEQUENCE [LARGE SCALE GENOMIC DNA]</scope>
    <source>
        <strain evidence="3">ATCC 27009 / DSM 446 / BCRC 14685 / JCM 5260 / KCTC 1825 / NBRC 15652 / NCIMB 11725 / NRRL B-14509 / 104-IA</strain>
        <plasmid evidence="2 3">pAACI02</plasmid>
    </source>
</reference>
<dbReference type="AlphaFoldDB" id="C8WYP6"/>
<geneLocation type="plasmid" evidence="2 3">
    <name>pAACI02</name>
</geneLocation>
<dbReference type="KEGG" id="aac:Aaci_3144"/>
<feature type="transmembrane region" description="Helical" evidence="1">
    <location>
        <begin position="20"/>
        <end position="41"/>
    </location>
</feature>
<feature type="transmembrane region" description="Helical" evidence="1">
    <location>
        <begin position="106"/>
        <end position="128"/>
    </location>
</feature>
<keyword evidence="1" id="KW-1133">Transmembrane helix</keyword>
<dbReference type="RefSeq" id="WP_012812247.1">
    <property type="nucleotide sequence ID" value="NC_013207.1"/>
</dbReference>
<organism evidence="2 3">
    <name type="scientific">Alicyclobacillus acidocaldarius subsp. acidocaldarius (strain ATCC 27009 / DSM 446 / BCRC 14685 / JCM 5260 / KCTC 1825 / NBRC 15652 / NCIMB 11725 / NRRL B-14509 / 104-IA)</name>
    <name type="common">Bacillus acidocaldarius</name>
    <dbReference type="NCBI Taxonomy" id="521098"/>
    <lineage>
        <taxon>Bacteria</taxon>
        <taxon>Bacillati</taxon>
        <taxon>Bacillota</taxon>
        <taxon>Bacilli</taxon>
        <taxon>Bacillales</taxon>
        <taxon>Alicyclobacillaceae</taxon>
        <taxon>Alicyclobacillus</taxon>
    </lineage>
</organism>
<dbReference type="HOGENOM" id="CLU_1811711_0_0_9"/>
<gene>
    <name evidence="2" type="ordered locus">Aaci_3144</name>
</gene>
<feature type="transmembrane region" description="Helical" evidence="1">
    <location>
        <begin position="47"/>
        <end position="67"/>
    </location>
</feature>
<keyword evidence="1" id="KW-0812">Transmembrane</keyword>
<keyword evidence="1" id="KW-0472">Membrane</keyword>
<reference evidence="3" key="1">
    <citation type="submission" date="2009-09" db="EMBL/GenBank/DDBJ databases">
        <title>The complete plasmid2 of Alicyclobacillus acidocaldarius subsp. acidocaldarius DSM 446.</title>
        <authorList>
            <consortium name="US DOE Joint Genome Institute (JGI-PGF)"/>
            <person name="Lucas S."/>
            <person name="Copeland A."/>
            <person name="Lapidus A."/>
            <person name="Glavina del Rio T."/>
            <person name="Dalin E."/>
            <person name="Tice H."/>
            <person name="Bruce D."/>
            <person name="Goodwin L."/>
            <person name="Pitluck S."/>
            <person name="Kyrpides N."/>
            <person name="Mavromatis K."/>
            <person name="Ivanova N."/>
            <person name="Ovchinnikova G."/>
            <person name="Chertkov O."/>
            <person name="Sims D."/>
            <person name="Brettin T."/>
            <person name="Detter J.C."/>
            <person name="Han C."/>
            <person name="Larimer F."/>
            <person name="Land M."/>
            <person name="Hauser L."/>
            <person name="Markowitz V."/>
            <person name="Cheng J.-F."/>
            <person name="Hugenholtz P."/>
            <person name="Woyke T."/>
            <person name="Wu D."/>
            <person name="Pukall R."/>
            <person name="Klenk H.-P."/>
            <person name="Eisen J.A."/>
        </authorList>
    </citation>
    <scope>NUCLEOTIDE SEQUENCE [LARGE SCALE GENOMIC DNA]</scope>
    <source>
        <strain evidence="3">ATCC 27009 / DSM 446 / BCRC 14685 / JCM 5260 / KCTC 1825 / NBRC 15652 / NCIMB 11725 / NRRL B-14509 / 104-IA</strain>
        <plasmid evidence="3">pAACI02</plasmid>
    </source>
</reference>
<keyword evidence="3" id="KW-1185">Reference proteome</keyword>
<evidence type="ECO:0000256" key="1">
    <source>
        <dbReference type="SAM" id="Phobius"/>
    </source>
</evidence>
<evidence type="ECO:0000313" key="2">
    <source>
        <dbReference type="EMBL" id="ACV60140.1"/>
    </source>
</evidence>
<sequence>MVRRLSLASWLHGLAILMRVILFSFSGVPIGLYPFIIYHTVANPSAVWLMFAMLVLPMMAFACVRWFEMLIATPWWPRWWGKLWIALSICAAIVFCLFPIEKATIGMWFIACEAYLAACLIAMAYPTFEEIREHVSLRQAQS</sequence>
<keyword evidence="2" id="KW-0614">Plasmid</keyword>
<proteinExistence type="predicted"/>
<dbReference type="EMBL" id="CP001729">
    <property type="protein sequence ID" value="ACV60140.1"/>
    <property type="molecule type" value="Genomic_DNA"/>
</dbReference>
<name>C8WYP6_ALIAD</name>
<protein>
    <submittedName>
        <fullName evidence="2">Uncharacterized protein</fullName>
    </submittedName>
</protein>
<accession>C8WYP6</accession>